<proteinExistence type="predicted"/>
<dbReference type="InterPro" id="IPR036265">
    <property type="entry name" value="HIT-like_sf"/>
</dbReference>
<dbReference type="PROSITE" id="PS51084">
    <property type="entry name" value="HIT_2"/>
    <property type="match status" value="1"/>
</dbReference>
<keyword evidence="4" id="KW-1185">Reference proteome</keyword>
<organism evidence="3 4">
    <name type="scientific">Dongia rigui</name>
    <dbReference type="NCBI Taxonomy" id="940149"/>
    <lineage>
        <taxon>Bacteria</taxon>
        <taxon>Pseudomonadati</taxon>
        <taxon>Pseudomonadota</taxon>
        <taxon>Alphaproteobacteria</taxon>
        <taxon>Rhodospirillales</taxon>
        <taxon>Dongiaceae</taxon>
        <taxon>Dongia</taxon>
    </lineage>
</organism>
<comment type="caution">
    <text evidence="1">Lacks conserved residue(s) required for the propagation of feature annotation.</text>
</comment>
<name>A0ABU5E3A2_9PROT</name>
<dbReference type="Proteomes" id="UP001271769">
    <property type="component" value="Unassembled WGS sequence"/>
</dbReference>
<dbReference type="SUPFAM" id="SSF54197">
    <property type="entry name" value="HIT-like"/>
    <property type="match status" value="1"/>
</dbReference>
<protein>
    <submittedName>
        <fullName evidence="3">HIT family protein</fullName>
        <ecNumber evidence="3">2.1.1.-</ecNumber>
    </submittedName>
</protein>
<sequence length="139" mass="15278">MSANTFALHAQLSADTFTLGDWPLCRVLRMNDRAYPWLILVPCVPDVREIIDLAEAQQQQLMGEISRASRALKALLSPDKLNVAALGNAVPQLHVHIIARYKTDAAWPRPIWGVQPTVALGGDAEAELAKLRPAFGPFQ</sequence>
<keyword evidence="3" id="KW-0489">Methyltransferase</keyword>
<dbReference type="GO" id="GO:0032259">
    <property type="term" value="P:methylation"/>
    <property type="evidence" value="ECO:0007669"/>
    <property type="project" value="UniProtKB-KW"/>
</dbReference>
<dbReference type="GO" id="GO:0008168">
    <property type="term" value="F:methyltransferase activity"/>
    <property type="evidence" value="ECO:0007669"/>
    <property type="project" value="UniProtKB-KW"/>
</dbReference>
<evidence type="ECO:0000313" key="4">
    <source>
        <dbReference type="Proteomes" id="UP001271769"/>
    </source>
</evidence>
<feature type="domain" description="HIT" evidence="2">
    <location>
        <begin position="38"/>
        <end position="107"/>
    </location>
</feature>
<dbReference type="Gene3D" id="3.30.428.10">
    <property type="entry name" value="HIT-like"/>
    <property type="match status" value="1"/>
</dbReference>
<dbReference type="PIRSF" id="PIRSF000714">
    <property type="entry name" value="HIT"/>
    <property type="match status" value="1"/>
</dbReference>
<dbReference type="InterPro" id="IPR026026">
    <property type="entry name" value="HIT_Hint"/>
</dbReference>
<dbReference type="RefSeq" id="WP_320502542.1">
    <property type="nucleotide sequence ID" value="NZ_JAXCLX010000004.1"/>
</dbReference>
<dbReference type="InterPro" id="IPR011146">
    <property type="entry name" value="HIT-like"/>
</dbReference>
<dbReference type="Pfam" id="PF01230">
    <property type="entry name" value="HIT"/>
    <property type="match status" value="1"/>
</dbReference>
<dbReference type="EMBL" id="JAXCLX010000004">
    <property type="protein sequence ID" value="MDY0874067.1"/>
    <property type="molecule type" value="Genomic_DNA"/>
</dbReference>
<evidence type="ECO:0000259" key="2">
    <source>
        <dbReference type="PROSITE" id="PS51084"/>
    </source>
</evidence>
<accession>A0ABU5E3A2</accession>
<reference evidence="3 4" key="1">
    <citation type="journal article" date="2013" name="Antonie Van Leeuwenhoek">
        <title>Dongia rigui sp. nov., isolated from freshwater of a large wetland in Korea.</title>
        <authorList>
            <person name="Baik K.S."/>
            <person name="Hwang Y.M."/>
            <person name="Choi J.S."/>
            <person name="Kwon J."/>
            <person name="Seong C.N."/>
        </authorList>
    </citation>
    <scope>NUCLEOTIDE SEQUENCE [LARGE SCALE GENOMIC DNA]</scope>
    <source>
        <strain evidence="3 4">04SU4-P</strain>
    </source>
</reference>
<evidence type="ECO:0000313" key="3">
    <source>
        <dbReference type="EMBL" id="MDY0874067.1"/>
    </source>
</evidence>
<evidence type="ECO:0000256" key="1">
    <source>
        <dbReference type="PROSITE-ProRule" id="PRU00464"/>
    </source>
</evidence>
<comment type="caution">
    <text evidence="3">The sequence shown here is derived from an EMBL/GenBank/DDBJ whole genome shotgun (WGS) entry which is preliminary data.</text>
</comment>
<gene>
    <name evidence="3" type="ORF">SMD31_19150</name>
</gene>
<dbReference type="EC" id="2.1.1.-" evidence="3"/>
<keyword evidence="3" id="KW-0808">Transferase</keyword>